<sequence length="257" mass="29794">MVEAVIVTIVEEIIAKLVPQALEKVGNLWGVKQELTKLKDTDAFYDAQYLLEEINAEATRWELRGHNEMIKELRTFFSSSNQLAFKLKMSYKVRAVRERIGAIKADKGFHLDERPVYSRVEREWGKREETHSFIHERDIRGRDDDRKNVIEFLLDSDVKENVSILPIVGIGGLGKTALAQVVYNDERVEKQFNLKMWVCISNDFKLKKIVQNIIACATKKEPTEVPMERLQSELRAAIDGKRYLLVLDDLWNAELEM</sequence>
<evidence type="ECO:0000313" key="3">
    <source>
        <dbReference type="Proteomes" id="UP000827889"/>
    </source>
</evidence>
<evidence type="ECO:0000256" key="1">
    <source>
        <dbReference type="ARBA" id="ARBA00022821"/>
    </source>
</evidence>
<evidence type="ECO:0000313" key="4">
    <source>
        <dbReference type="RefSeq" id="XP_048136058.1"/>
    </source>
</evidence>
<dbReference type="PRINTS" id="PR00364">
    <property type="entry name" value="DISEASERSIST"/>
</dbReference>
<proteinExistence type="predicted"/>
<dbReference type="SUPFAM" id="SSF52540">
    <property type="entry name" value="P-loop containing nucleoside triphosphate hydrolases"/>
    <property type="match status" value="1"/>
</dbReference>
<dbReference type="Proteomes" id="UP000827889">
    <property type="component" value="Chromosome 6"/>
</dbReference>
<accession>A0ABM3HHI4</accession>
<dbReference type="Pfam" id="PF00931">
    <property type="entry name" value="NB-ARC"/>
    <property type="match status" value="1"/>
</dbReference>
<dbReference type="InterPro" id="IPR027417">
    <property type="entry name" value="P-loop_NTPase"/>
</dbReference>
<keyword evidence="1" id="KW-0611">Plant defense</keyword>
<dbReference type="InterPro" id="IPR002182">
    <property type="entry name" value="NB-ARC"/>
</dbReference>
<protein>
    <submittedName>
        <fullName evidence="4">Disease resistance protein RGA3</fullName>
    </submittedName>
</protein>
<feature type="domain" description="NB-ARC" evidence="2">
    <location>
        <begin position="145"/>
        <end position="254"/>
    </location>
</feature>
<dbReference type="PANTHER" id="PTHR36766:SF40">
    <property type="entry name" value="DISEASE RESISTANCE PROTEIN RGA3"/>
    <property type="match status" value="1"/>
</dbReference>
<organism evidence="3 4">
    <name type="scientific">Rhodamnia argentea</name>
    <dbReference type="NCBI Taxonomy" id="178133"/>
    <lineage>
        <taxon>Eukaryota</taxon>
        <taxon>Viridiplantae</taxon>
        <taxon>Streptophyta</taxon>
        <taxon>Embryophyta</taxon>
        <taxon>Tracheophyta</taxon>
        <taxon>Spermatophyta</taxon>
        <taxon>Magnoliopsida</taxon>
        <taxon>eudicotyledons</taxon>
        <taxon>Gunneridae</taxon>
        <taxon>Pentapetalae</taxon>
        <taxon>rosids</taxon>
        <taxon>malvids</taxon>
        <taxon>Myrtales</taxon>
        <taxon>Myrtaceae</taxon>
        <taxon>Myrtoideae</taxon>
        <taxon>Myrteae</taxon>
        <taxon>Australasian group</taxon>
        <taxon>Rhodamnia</taxon>
    </lineage>
</organism>
<reference evidence="4" key="1">
    <citation type="submission" date="2025-08" db="UniProtKB">
        <authorList>
            <consortium name="RefSeq"/>
        </authorList>
    </citation>
    <scope>IDENTIFICATION</scope>
    <source>
        <tissue evidence="4">Leaf</tissue>
    </source>
</reference>
<gene>
    <name evidence="4" type="primary">LOC115748473</name>
</gene>
<keyword evidence="3" id="KW-1185">Reference proteome</keyword>
<dbReference type="RefSeq" id="XP_048136058.1">
    <property type="nucleotide sequence ID" value="XM_048280101.1"/>
</dbReference>
<dbReference type="GeneID" id="115748473"/>
<evidence type="ECO:0000259" key="2">
    <source>
        <dbReference type="Pfam" id="PF00931"/>
    </source>
</evidence>
<name>A0ABM3HHI4_9MYRT</name>
<dbReference type="Gene3D" id="3.40.50.300">
    <property type="entry name" value="P-loop containing nucleotide triphosphate hydrolases"/>
    <property type="match status" value="1"/>
</dbReference>
<dbReference type="PANTHER" id="PTHR36766">
    <property type="entry name" value="PLANT BROAD-SPECTRUM MILDEW RESISTANCE PROTEIN RPW8"/>
    <property type="match status" value="1"/>
</dbReference>